<accession>A0A4V5MU80</accession>
<proteinExistence type="predicted"/>
<dbReference type="OrthoDB" id="7774819at2"/>
<dbReference type="AlphaFoldDB" id="A0A4V5MU80"/>
<evidence type="ECO:0000313" key="3">
    <source>
        <dbReference type="Proteomes" id="UP000306223"/>
    </source>
</evidence>
<keyword evidence="1" id="KW-0812">Transmembrane</keyword>
<name>A0A4V5MU80_9RHOB</name>
<keyword evidence="3" id="KW-1185">Reference proteome</keyword>
<protein>
    <submittedName>
        <fullName evidence="2">Uncharacterized protein</fullName>
    </submittedName>
</protein>
<dbReference type="Proteomes" id="UP000306223">
    <property type="component" value="Unassembled WGS sequence"/>
</dbReference>
<dbReference type="RefSeq" id="WP_136855236.1">
    <property type="nucleotide sequence ID" value="NZ_SUNH01000004.1"/>
</dbReference>
<keyword evidence="1" id="KW-0472">Membrane</keyword>
<dbReference type="EMBL" id="SUNH01000004">
    <property type="protein sequence ID" value="TJZ87178.1"/>
    <property type="molecule type" value="Genomic_DNA"/>
</dbReference>
<evidence type="ECO:0000313" key="2">
    <source>
        <dbReference type="EMBL" id="TJZ87178.1"/>
    </source>
</evidence>
<comment type="caution">
    <text evidence="2">The sequence shown here is derived from an EMBL/GenBank/DDBJ whole genome shotgun (WGS) entry which is preliminary data.</text>
</comment>
<keyword evidence="1" id="KW-1133">Transmembrane helix</keyword>
<evidence type="ECO:0000256" key="1">
    <source>
        <dbReference type="SAM" id="Phobius"/>
    </source>
</evidence>
<feature type="transmembrane region" description="Helical" evidence="1">
    <location>
        <begin position="291"/>
        <end position="318"/>
    </location>
</feature>
<sequence>MRRIARLTLVLWSLATVAAAGWMLAQNPFAAPLAERGLDQARAALTRAVAARATPDWIITRLRDALARDDRQMLQLLSDLAADQATPLPADLRAQVEAALSPDLMETLADCGTCMTDITACPSLSLIAACTLPFELSPAGDAAALIRQGHAWASGGDPDGVEAALASVGLAATAGTLLTAGHSLSLKGAATTLRVARRADALSPGMTRALAVAARSPDPAAALGGIATDLRRIGTRTSIPEVLPILRLARDPADLRALARLSEATGPRTSRTLTVLGKSDSLRLMRRVTDAALTAAALLGLLLGQIAALLGALAQLALRRALRPAPARRAPPPLRQRLTPA</sequence>
<gene>
    <name evidence="2" type="ORF">FA740_02700</name>
</gene>
<organism evidence="2 3">
    <name type="scientific">Paracoccus hibiscisoli</name>
    <dbReference type="NCBI Taxonomy" id="2023261"/>
    <lineage>
        <taxon>Bacteria</taxon>
        <taxon>Pseudomonadati</taxon>
        <taxon>Pseudomonadota</taxon>
        <taxon>Alphaproteobacteria</taxon>
        <taxon>Rhodobacterales</taxon>
        <taxon>Paracoccaceae</taxon>
        <taxon>Paracoccus</taxon>
    </lineage>
</organism>
<reference evidence="2 3" key="1">
    <citation type="submission" date="2019-04" db="EMBL/GenBank/DDBJ databases">
        <authorList>
            <person name="Li J."/>
        </authorList>
    </citation>
    <scope>NUCLEOTIDE SEQUENCE [LARGE SCALE GENOMIC DNA]</scope>
    <source>
        <strain evidence="2 3">CCTCC AB2016182</strain>
    </source>
</reference>